<evidence type="ECO:0000256" key="6">
    <source>
        <dbReference type="ARBA" id="ARBA00022667"/>
    </source>
</evidence>
<name>A0ABD1IHV4_SALDI</name>
<evidence type="ECO:0000256" key="4">
    <source>
        <dbReference type="ARBA" id="ARBA00022490"/>
    </source>
</evidence>
<dbReference type="GO" id="GO:0005737">
    <property type="term" value="C:cytoplasm"/>
    <property type="evidence" value="ECO:0007669"/>
    <property type="project" value="UniProtKB-SubCell"/>
</dbReference>
<dbReference type="InterPro" id="IPR002182">
    <property type="entry name" value="NB-ARC"/>
</dbReference>
<keyword evidence="5" id="KW-0433">Leucine-rich repeat</keyword>
<keyword evidence="8" id="KW-0547">Nucleotide-binding</keyword>
<sequence>MPYAAVISVLKTLDELQFQSRFQNIQYPGSEVRILQNNLVFLKNFLKREPPGITDLEAKIRETMYEAEDVLDSNLSNFILNSESAGWVEDNYISSFSRALEEVNTKVDSIAETARKLSPHADRPLLLMPPVPEVSRRNLIVGREDDFIHLKSRLTAGSASLQTVPILGIRGIGKTHLAQTVYDDPDVVSRFTMRAWVEVSQDYSKKEILLGLLRSMRKLGSGKDQEIAEDELARRLSRVLRQGNYLVVLDDVCNPEAWDNLRELFPDWHNGSRVMLTTTRKEVAENGGGFIKEIHPLNGDEPWALLQSVVFRYKACPEELVATAKRVSDNCKGLPLAIVTIGGVLMEAGPKDWEIAASSLTDCGDCDDLIDAVMSLSYKSLPQYAKACLLYMGIFLNNYDIPLSKLFKLWIAEGFIDKNEQFNSLEKMADGCLSLLVERGIVVVSERNPVGKIKTCRVDGVYYEFLRKKAKEEKFFHVVDGYMSSFPDETWTHERFSIHENIQFADKEKLKLKKPVPTVRSLLFDALDAAEDLSFLSHLTMLASLESFKCVVMHPDFASQVASPNPFVSFPATITKISLSGCGLSWDNMKAIATLPKLESLKLRWYAFRGAGWRQEEDGKDFQRLRFLLLEDLDIQWWKASSGHFPWLTNLVIRHCYKLQEIPAVIGNIPTLKKIELVDCNSSALRCAQEIKRDRQSRGYIRVDFHSSRDD</sequence>
<dbReference type="Gene3D" id="1.10.10.10">
    <property type="entry name" value="Winged helix-like DNA-binding domain superfamily/Winged helix DNA-binding domain"/>
    <property type="match status" value="1"/>
</dbReference>
<dbReference type="InterPro" id="IPR044974">
    <property type="entry name" value="Disease_R_plants"/>
</dbReference>
<dbReference type="GO" id="GO:0009626">
    <property type="term" value="P:plant-type hypersensitive response"/>
    <property type="evidence" value="ECO:0007669"/>
    <property type="project" value="UniProtKB-KW"/>
</dbReference>
<keyword evidence="4" id="KW-0963">Cytoplasm</keyword>
<dbReference type="Pfam" id="PF23559">
    <property type="entry name" value="WHD_DRP"/>
    <property type="match status" value="1"/>
</dbReference>
<dbReference type="PANTHER" id="PTHR23155">
    <property type="entry name" value="DISEASE RESISTANCE PROTEIN RP"/>
    <property type="match status" value="1"/>
</dbReference>
<comment type="function">
    <text evidence="1">Confers resistance to late blight (Phytophthora infestans) races carrying the avirulence gene Avr1. Resistance proteins guard the plant against pathogens that contain an appropriate avirulence protein via an indirect interaction with this avirulence protein. That triggers a defense system including the hypersensitive response, which restricts the pathogen growth.</text>
</comment>
<dbReference type="InterPro" id="IPR032675">
    <property type="entry name" value="LRR_dom_sf"/>
</dbReference>
<proteinExistence type="inferred from homology"/>
<evidence type="ECO:0000256" key="8">
    <source>
        <dbReference type="ARBA" id="ARBA00022741"/>
    </source>
</evidence>
<dbReference type="InterPro" id="IPR058922">
    <property type="entry name" value="WHD_DRP"/>
</dbReference>
<evidence type="ECO:0000256" key="1">
    <source>
        <dbReference type="ARBA" id="ARBA00002074"/>
    </source>
</evidence>
<dbReference type="InterPro" id="IPR042197">
    <property type="entry name" value="Apaf_helical"/>
</dbReference>
<dbReference type="InterPro" id="IPR036388">
    <property type="entry name" value="WH-like_DNA-bd_sf"/>
</dbReference>
<evidence type="ECO:0000313" key="13">
    <source>
        <dbReference type="EMBL" id="KAL1568282.1"/>
    </source>
</evidence>
<dbReference type="EMBL" id="JBEAFC010000002">
    <property type="protein sequence ID" value="KAL1568282.1"/>
    <property type="molecule type" value="Genomic_DNA"/>
</dbReference>
<comment type="subcellular location">
    <subcellularLocation>
        <location evidence="2">Cytoplasm</location>
    </subcellularLocation>
</comment>
<dbReference type="PRINTS" id="PR00364">
    <property type="entry name" value="DISEASERSIST"/>
</dbReference>
<dbReference type="AlphaFoldDB" id="A0ABD1IHV4"/>
<evidence type="ECO:0000256" key="9">
    <source>
        <dbReference type="ARBA" id="ARBA00022821"/>
    </source>
</evidence>
<gene>
    <name evidence="13" type="ORF">AAHA92_03668</name>
</gene>
<keyword evidence="9" id="KW-0611">Plant defense</keyword>
<evidence type="ECO:0000259" key="12">
    <source>
        <dbReference type="Pfam" id="PF23559"/>
    </source>
</evidence>
<keyword evidence="10" id="KW-0067">ATP-binding</keyword>
<dbReference type="SUPFAM" id="SSF52058">
    <property type="entry name" value="L domain-like"/>
    <property type="match status" value="1"/>
</dbReference>
<keyword evidence="7" id="KW-0677">Repeat</keyword>
<dbReference type="SUPFAM" id="SSF52540">
    <property type="entry name" value="P-loop containing nucleoside triphosphate hydrolases"/>
    <property type="match status" value="1"/>
</dbReference>
<feature type="domain" description="NB-ARC" evidence="11">
    <location>
        <begin position="148"/>
        <end position="315"/>
    </location>
</feature>
<keyword evidence="6" id="KW-0381">Hypersensitive response</keyword>
<protein>
    <submittedName>
        <fullName evidence="13">Uncharacterized protein</fullName>
    </submittedName>
</protein>
<evidence type="ECO:0000256" key="10">
    <source>
        <dbReference type="ARBA" id="ARBA00022840"/>
    </source>
</evidence>
<evidence type="ECO:0000256" key="5">
    <source>
        <dbReference type="ARBA" id="ARBA00022614"/>
    </source>
</evidence>
<dbReference type="Pfam" id="PF00931">
    <property type="entry name" value="NB-ARC"/>
    <property type="match status" value="1"/>
</dbReference>
<dbReference type="Proteomes" id="UP001567538">
    <property type="component" value="Unassembled WGS sequence"/>
</dbReference>
<organism evidence="13 14">
    <name type="scientific">Salvia divinorum</name>
    <name type="common">Maria pastora</name>
    <name type="synonym">Diviner's sage</name>
    <dbReference type="NCBI Taxonomy" id="28513"/>
    <lineage>
        <taxon>Eukaryota</taxon>
        <taxon>Viridiplantae</taxon>
        <taxon>Streptophyta</taxon>
        <taxon>Embryophyta</taxon>
        <taxon>Tracheophyta</taxon>
        <taxon>Spermatophyta</taxon>
        <taxon>Magnoliopsida</taxon>
        <taxon>eudicotyledons</taxon>
        <taxon>Gunneridae</taxon>
        <taxon>Pentapetalae</taxon>
        <taxon>asterids</taxon>
        <taxon>lamiids</taxon>
        <taxon>Lamiales</taxon>
        <taxon>Lamiaceae</taxon>
        <taxon>Nepetoideae</taxon>
        <taxon>Mentheae</taxon>
        <taxon>Salviinae</taxon>
        <taxon>Salvia</taxon>
        <taxon>Salvia subgen. Calosphace</taxon>
    </lineage>
</organism>
<comment type="similarity">
    <text evidence="3">Belongs to the disease resistance NB-LRR family.</text>
</comment>
<dbReference type="Gene3D" id="3.80.10.10">
    <property type="entry name" value="Ribonuclease Inhibitor"/>
    <property type="match status" value="1"/>
</dbReference>
<dbReference type="Gene3D" id="1.10.8.430">
    <property type="entry name" value="Helical domain of apoptotic protease-activating factors"/>
    <property type="match status" value="1"/>
</dbReference>
<dbReference type="Gene3D" id="1.20.5.4130">
    <property type="match status" value="1"/>
</dbReference>
<dbReference type="Gene3D" id="3.40.50.300">
    <property type="entry name" value="P-loop containing nucleotide triphosphate hydrolases"/>
    <property type="match status" value="1"/>
</dbReference>
<reference evidence="13 14" key="1">
    <citation type="submission" date="2024-06" db="EMBL/GenBank/DDBJ databases">
        <title>A chromosome level genome sequence of Diviner's sage (Salvia divinorum).</title>
        <authorList>
            <person name="Ford S.A."/>
            <person name="Ro D.-K."/>
            <person name="Ness R.W."/>
            <person name="Phillips M.A."/>
        </authorList>
    </citation>
    <scope>NUCLEOTIDE SEQUENCE [LARGE SCALE GENOMIC DNA]</scope>
    <source>
        <strain evidence="13">SAF-2024a</strain>
        <tissue evidence="13">Leaf</tissue>
    </source>
</reference>
<keyword evidence="14" id="KW-1185">Reference proteome</keyword>
<evidence type="ECO:0000256" key="2">
    <source>
        <dbReference type="ARBA" id="ARBA00004496"/>
    </source>
</evidence>
<comment type="caution">
    <text evidence="13">The sequence shown here is derived from an EMBL/GenBank/DDBJ whole genome shotgun (WGS) entry which is preliminary data.</text>
</comment>
<evidence type="ECO:0000313" key="14">
    <source>
        <dbReference type="Proteomes" id="UP001567538"/>
    </source>
</evidence>
<accession>A0ABD1IHV4</accession>
<dbReference type="InterPro" id="IPR027417">
    <property type="entry name" value="P-loop_NTPase"/>
</dbReference>
<dbReference type="PANTHER" id="PTHR23155:SF1152">
    <property type="entry name" value="AAA+ ATPASE DOMAIN-CONTAINING PROTEIN"/>
    <property type="match status" value="1"/>
</dbReference>
<feature type="domain" description="Disease resistance protein winged helix" evidence="12">
    <location>
        <begin position="394"/>
        <end position="461"/>
    </location>
</feature>
<evidence type="ECO:0000259" key="11">
    <source>
        <dbReference type="Pfam" id="PF00931"/>
    </source>
</evidence>
<evidence type="ECO:0000256" key="3">
    <source>
        <dbReference type="ARBA" id="ARBA00008894"/>
    </source>
</evidence>
<evidence type="ECO:0000256" key="7">
    <source>
        <dbReference type="ARBA" id="ARBA00022737"/>
    </source>
</evidence>